<dbReference type="InterPro" id="IPR037027">
    <property type="entry name" value="YqgF/RNaseH-like_dom_sf"/>
</dbReference>
<protein>
    <submittedName>
        <fullName evidence="2">RNA-binding protein</fullName>
    </submittedName>
</protein>
<dbReference type="Gene3D" id="3.30.420.140">
    <property type="entry name" value="YqgF/RNase H-like domain"/>
    <property type="match status" value="1"/>
</dbReference>
<dbReference type="InterPro" id="IPR050437">
    <property type="entry name" value="Ribos_protein_bS1-like"/>
</dbReference>
<dbReference type="EMBL" id="JGEA01000032">
    <property type="protein sequence ID" value="EYA13299.1"/>
    <property type="molecule type" value="Genomic_DNA"/>
</dbReference>
<name>A0AAN4MXM1_BACFG</name>
<dbReference type="GO" id="GO:0006139">
    <property type="term" value="P:nucleobase-containing compound metabolic process"/>
    <property type="evidence" value="ECO:0007669"/>
    <property type="project" value="InterPro"/>
</dbReference>
<dbReference type="Gene3D" id="1.10.3500.10">
    <property type="entry name" value="Tex N-terminal region-like"/>
    <property type="match status" value="1"/>
</dbReference>
<dbReference type="SUPFAM" id="SSF53098">
    <property type="entry name" value="Ribonuclease H-like"/>
    <property type="match status" value="1"/>
</dbReference>
<proteinExistence type="predicted"/>
<accession>A0AAN4MXM1</accession>
<dbReference type="PANTHER" id="PTHR10724:SF10">
    <property type="entry name" value="S1 RNA-BINDING DOMAIN-CONTAINING PROTEIN 1"/>
    <property type="match status" value="1"/>
</dbReference>
<dbReference type="AlphaFoldDB" id="A0AAN4MXM1"/>
<dbReference type="InterPro" id="IPR006641">
    <property type="entry name" value="YqgF/RNaseH-like_dom"/>
</dbReference>
<evidence type="ECO:0000259" key="1">
    <source>
        <dbReference type="SMART" id="SM00732"/>
    </source>
</evidence>
<dbReference type="GO" id="GO:0003735">
    <property type="term" value="F:structural constituent of ribosome"/>
    <property type="evidence" value="ECO:0007669"/>
    <property type="project" value="TreeGrafter"/>
</dbReference>
<dbReference type="InterPro" id="IPR032639">
    <property type="entry name" value="Tex_YqgF"/>
</dbReference>
<dbReference type="InterPro" id="IPR012337">
    <property type="entry name" value="RNaseH-like_sf"/>
</dbReference>
<dbReference type="FunFam" id="3.30.420.140:FF:000001">
    <property type="entry name" value="RNA-binding transcriptional accessory protein"/>
    <property type="match status" value="1"/>
</dbReference>
<sequence length="222" mass="24532">MPPSVKAQADDEAIRVFAENLRQLLLAPPLGQKRVMGIDPGFRTGCKVVCLDAQGNLVHNENIYPHPPVDKKTEAASKLRKMIEAYKIEAIAIGNGTASRETENFVTHQQFDRPVQVFVVSEQGASIYSASKTARDEFPDYDVTVRGAVSIARRLMDPLAELVKIDPKPIGVGQYQHDVDQTKLKKSLDQTVENCGMSETTKGSVIKKRILAIFLRHYSANG</sequence>
<dbReference type="InterPro" id="IPR023323">
    <property type="entry name" value="Tex-like_dom_sf"/>
</dbReference>
<dbReference type="GO" id="GO:0003729">
    <property type="term" value="F:mRNA binding"/>
    <property type="evidence" value="ECO:0007669"/>
    <property type="project" value="TreeGrafter"/>
</dbReference>
<dbReference type="Proteomes" id="UP000022433">
    <property type="component" value="Unassembled WGS sequence"/>
</dbReference>
<dbReference type="SMART" id="SM00732">
    <property type="entry name" value="YqgFc"/>
    <property type="match status" value="1"/>
</dbReference>
<comment type="caution">
    <text evidence="2">The sequence shown here is derived from an EMBL/GenBank/DDBJ whole genome shotgun (WGS) entry which is preliminary data.</text>
</comment>
<evidence type="ECO:0000313" key="2">
    <source>
        <dbReference type="EMBL" id="EYA13299.1"/>
    </source>
</evidence>
<feature type="domain" description="YqgF/RNase H-like" evidence="1">
    <location>
        <begin position="33"/>
        <end position="129"/>
    </location>
</feature>
<evidence type="ECO:0000313" key="3">
    <source>
        <dbReference type="Proteomes" id="UP000022433"/>
    </source>
</evidence>
<reference evidence="2 3" key="1">
    <citation type="submission" date="2014-02" db="EMBL/GenBank/DDBJ databases">
        <authorList>
            <person name="Sears C."/>
            <person name="Carroll K."/>
            <person name="Sack B.R."/>
            <person name="Qadri F."/>
            <person name="Myers L.L."/>
            <person name="Chung G.-T."/>
            <person name="Escheverria P."/>
            <person name="Fraser C.M."/>
            <person name="Sadzewicz L."/>
            <person name="Shefchek K.A."/>
            <person name="Tallon L."/>
            <person name="Das S.P."/>
            <person name="Daugherty S."/>
            <person name="Mongodin E.F."/>
        </authorList>
    </citation>
    <scope>NUCLEOTIDE SEQUENCE [LARGE SCALE GENOMIC DNA]</scope>
    <source>
        <strain evidence="2 3">1007-1-F #10</strain>
    </source>
</reference>
<dbReference type="Pfam" id="PF16921">
    <property type="entry name" value="Tex_YqgF"/>
    <property type="match status" value="1"/>
</dbReference>
<dbReference type="PANTHER" id="PTHR10724">
    <property type="entry name" value="30S RIBOSOMAL PROTEIN S1"/>
    <property type="match status" value="1"/>
</dbReference>
<dbReference type="GO" id="GO:0006412">
    <property type="term" value="P:translation"/>
    <property type="evidence" value="ECO:0007669"/>
    <property type="project" value="TreeGrafter"/>
</dbReference>
<gene>
    <name evidence="2" type="ORF">M104_3960</name>
</gene>
<organism evidence="2 3">
    <name type="scientific">Bacteroides fragilis str. 1007-1-F #10</name>
    <dbReference type="NCBI Taxonomy" id="1339295"/>
    <lineage>
        <taxon>Bacteria</taxon>
        <taxon>Pseudomonadati</taxon>
        <taxon>Bacteroidota</taxon>
        <taxon>Bacteroidia</taxon>
        <taxon>Bacteroidales</taxon>
        <taxon>Bacteroidaceae</taxon>
        <taxon>Bacteroides</taxon>
    </lineage>
</organism>